<keyword evidence="2" id="KW-0540">Nuclease</keyword>
<evidence type="ECO:0000259" key="10">
    <source>
        <dbReference type="Pfam" id="PF08772"/>
    </source>
</evidence>
<protein>
    <recommendedName>
        <fullName evidence="7">20S-pre-rRNA D-site endonuclease NOB1</fullName>
    </recommendedName>
</protein>
<feature type="region of interest" description="Disordered" evidence="9">
    <location>
        <begin position="166"/>
        <end position="295"/>
    </location>
</feature>
<feature type="compositionally biased region" description="Low complexity" evidence="9">
    <location>
        <begin position="200"/>
        <end position="212"/>
    </location>
</feature>
<keyword evidence="13" id="KW-1185">Reference proteome</keyword>
<evidence type="ECO:0000256" key="3">
    <source>
        <dbReference type="ARBA" id="ARBA00022723"/>
    </source>
</evidence>
<feature type="binding site" evidence="8">
    <location>
        <position position="337"/>
    </location>
    <ligand>
        <name>Zn(2+)</name>
        <dbReference type="ChEBI" id="CHEBI:29105"/>
    </ligand>
</feature>
<dbReference type="AlphaFoldDB" id="A0A1V6P7P0"/>
<accession>A0A1V6P7P0</accession>
<comment type="similarity">
    <text evidence="1 7">Belongs to the NOB1 family.</text>
</comment>
<gene>
    <name evidence="12" type="ORF">PENDEC_c019G00499</name>
</gene>
<evidence type="ECO:0000256" key="6">
    <source>
        <dbReference type="ARBA" id="ARBA00023242"/>
    </source>
</evidence>
<comment type="caution">
    <text evidence="12">The sequence shown here is derived from an EMBL/GenBank/DDBJ whole genome shotgun (WGS) entry which is preliminary data.</text>
</comment>
<comment type="function">
    <text evidence="7">Required for the synthesis of 40S ribosome subunits. Has a role in processing 20S pre-rRNA into the mature 18S rRNA, where it is required for cleavage at the 3' end of the mature 18S rRNA (D-site). Accompanies the 20S pre-rRNA from the nucleus to the cytoplasm.</text>
</comment>
<dbReference type="Gene3D" id="3.40.50.1010">
    <property type="entry name" value="5'-nuclease"/>
    <property type="match status" value="1"/>
</dbReference>
<keyword evidence="4" id="KW-0378">Hydrolase</keyword>
<dbReference type="InterPro" id="IPR017117">
    <property type="entry name" value="Nob1_euk"/>
</dbReference>
<evidence type="ECO:0000256" key="2">
    <source>
        <dbReference type="ARBA" id="ARBA00022722"/>
    </source>
</evidence>
<evidence type="ECO:0000256" key="5">
    <source>
        <dbReference type="ARBA" id="ARBA00022833"/>
    </source>
</evidence>
<feature type="binding site" evidence="8">
    <location>
        <position position="355"/>
    </location>
    <ligand>
        <name>Zn(2+)</name>
        <dbReference type="ChEBI" id="CHEBI:29105"/>
    </ligand>
</feature>
<feature type="binding site" evidence="8">
    <location>
        <position position="340"/>
    </location>
    <ligand>
        <name>Zn(2+)</name>
        <dbReference type="ChEBI" id="CHEBI:29105"/>
    </ligand>
</feature>
<evidence type="ECO:0000256" key="7">
    <source>
        <dbReference type="PIRNR" id="PIRNR037125"/>
    </source>
</evidence>
<keyword evidence="6 7" id="KW-0539">Nucleus</keyword>
<dbReference type="GO" id="GO:0046872">
    <property type="term" value="F:metal ion binding"/>
    <property type="evidence" value="ECO:0007669"/>
    <property type="project" value="UniProtKB-UniRule"/>
</dbReference>
<dbReference type="PANTHER" id="PTHR12814:SF2">
    <property type="entry name" value="RNA-BINDING PROTEIN NOB1"/>
    <property type="match status" value="1"/>
</dbReference>
<comment type="subcellular location">
    <subcellularLocation>
        <location evidence="7">Nucleus</location>
        <location evidence="7">Nucleolus</location>
    </subcellularLocation>
</comment>
<evidence type="ECO:0000256" key="9">
    <source>
        <dbReference type="SAM" id="MobiDB-lite"/>
    </source>
</evidence>
<dbReference type="InterPro" id="IPR014881">
    <property type="entry name" value="NOB1_Zn-bd"/>
</dbReference>
<keyword evidence="5 7" id="KW-0862">Zinc</keyword>
<feature type="compositionally biased region" description="Acidic residues" evidence="9">
    <location>
        <begin position="243"/>
        <end position="265"/>
    </location>
</feature>
<proteinExistence type="inferred from homology"/>
<dbReference type="GO" id="GO:0005730">
    <property type="term" value="C:nucleolus"/>
    <property type="evidence" value="ECO:0007669"/>
    <property type="project" value="UniProtKB-SubCell"/>
</dbReference>
<dbReference type="GO" id="GO:0004521">
    <property type="term" value="F:RNA endonuclease activity"/>
    <property type="evidence" value="ECO:0007669"/>
    <property type="project" value="UniProtKB-UniRule"/>
</dbReference>
<dbReference type="EMBL" id="MDYL01000019">
    <property type="protein sequence ID" value="OQD72807.1"/>
    <property type="molecule type" value="Genomic_DNA"/>
</dbReference>
<evidence type="ECO:0000256" key="8">
    <source>
        <dbReference type="PIRSR" id="PIRSR037125-1"/>
    </source>
</evidence>
<sequence length="477" mass="52813">MAIRPISVHGPVIREISFSFSTGHQPFRIPLNCVFIPPPLLSSPCRAIKDLKMAESVSSPPKPVHTIVLDAGPIIKNTPPLSTLLTQCEEIITTPAVVSEIRDPAARARVEALYLPFLKQRSPSPYSFNVISEFARKTGDRSVLSRTDIEVLALAYEIECERNGGDWRLRSVPGQKRVNGKPPVKVEEPKEETESNGVDAATEGAKEATATENTEESKKEEAASSQENEAVTESVTETPTENDTPEEAKDEDEEEGEDDAADSDGGEWITPSNYKKRLARDEAGGAAGTTSEPKTMQVATMTTDFACQNVLLQMNLNLLSTTTLQRIQHLRTFILRCHACFFTTKEMSKQFCPRCGKDTLTRVSCTTTANGQFNMHLKKNMQWNNRGNVFSVPKPIHGTSNGKWKGGGGKGGWGTELILAEDQKEYIRSTAEEERRQRRERDLMDEDYLPGILTGERNKHGGRPRVGAGRNVNSRKR</sequence>
<dbReference type="GO" id="GO:0016787">
    <property type="term" value="F:hydrolase activity"/>
    <property type="evidence" value="ECO:0007669"/>
    <property type="project" value="UniProtKB-KW"/>
</dbReference>
<reference evidence="13" key="1">
    <citation type="journal article" date="2017" name="Nat. Microbiol.">
        <title>Global analysis of biosynthetic gene clusters reveals vast potential of secondary metabolite production in Penicillium species.</title>
        <authorList>
            <person name="Nielsen J.C."/>
            <person name="Grijseels S."/>
            <person name="Prigent S."/>
            <person name="Ji B."/>
            <person name="Dainat J."/>
            <person name="Nielsen K.F."/>
            <person name="Frisvad J.C."/>
            <person name="Workman M."/>
            <person name="Nielsen J."/>
        </authorList>
    </citation>
    <scope>NUCLEOTIDE SEQUENCE [LARGE SCALE GENOMIC DNA]</scope>
    <source>
        <strain evidence="13">IBT 11843</strain>
    </source>
</reference>
<keyword evidence="3 7" id="KW-0479">Metal-binding</keyword>
<evidence type="ECO:0000259" key="11">
    <source>
        <dbReference type="Pfam" id="PF17146"/>
    </source>
</evidence>
<evidence type="ECO:0000313" key="12">
    <source>
        <dbReference type="EMBL" id="OQD72807.1"/>
    </source>
</evidence>
<name>A0A1V6P7P0_PENDC</name>
<dbReference type="GO" id="GO:0030490">
    <property type="term" value="P:maturation of SSU-rRNA"/>
    <property type="evidence" value="ECO:0007669"/>
    <property type="project" value="TreeGrafter"/>
</dbReference>
<feature type="region of interest" description="Disordered" evidence="9">
    <location>
        <begin position="429"/>
        <end position="477"/>
    </location>
</feature>
<organism evidence="12 13">
    <name type="scientific">Penicillium decumbens</name>
    <dbReference type="NCBI Taxonomy" id="69771"/>
    <lineage>
        <taxon>Eukaryota</taxon>
        <taxon>Fungi</taxon>
        <taxon>Dikarya</taxon>
        <taxon>Ascomycota</taxon>
        <taxon>Pezizomycotina</taxon>
        <taxon>Eurotiomycetes</taxon>
        <taxon>Eurotiomycetidae</taxon>
        <taxon>Eurotiales</taxon>
        <taxon>Aspergillaceae</taxon>
        <taxon>Penicillium</taxon>
    </lineage>
</organism>
<dbReference type="Gene3D" id="6.20.210.10">
    <property type="entry name" value="Nin one binding (NOB1), Zn-ribbon-like"/>
    <property type="match status" value="1"/>
</dbReference>
<dbReference type="SUPFAM" id="SSF144206">
    <property type="entry name" value="NOB1 zinc finger-like"/>
    <property type="match status" value="1"/>
</dbReference>
<dbReference type="InterPro" id="IPR033411">
    <property type="entry name" value="Ribonuclease_PIN"/>
</dbReference>
<dbReference type="FunFam" id="3.40.50.1010:FF:000026">
    <property type="entry name" value="20S-pre-rRNA D-site endonuclease NOB1"/>
    <property type="match status" value="1"/>
</dbReference>
<feature type="domain" description="Nin one binding (NOB1) Zn-ribbon-like" evidence="10">
    <location>
        <begin position="327"/>
        <end position="398"/>
    </location>
</feature>
<feature type="binding site" evidence="8">
    <location>
        <position position="352"/>
    </location>
    <ligand>
        <name>Zn(2+)</name>
        <dbReference type="ChEBI" id="CHEBI:29105"/>
    </ligand>
</feature>
<dbReference type="Pfam" id="PF08772">
    <property type="entry name" value="Zn_ribbon_NOB1"/>
    <property type="match status" value="1"/>
</dbReference>
<feature type="domain" description="Ribonuclease PIN" evidence="11">
    <location>
        <begin position="67"/>
        <end position="158"/>
    </location>
</feature>
<dbReference type="InterPro" id="IPR039907">
    <property type="entry name" value="NOB1"/>
</dbReference>
<evidence type="ECO:0000313" key="13">
    <source>
        <dbReference type="Proteomes" id="UP000191522"/>
    </source>
</evidence>
<dbReference type="OrthoDB" id="446759at2759"/>
<dbReference type="Pfam" id="PF17146">
    <property type="entry name" value="PIN_6"/>
    <property type="match status" value="1"/>
</dbReference>
<evidence type="ECO:0000256" key="4">
    <source>
        <dbReference type="ARBA" id="ARBA00022801"/>
    </source>
</evidence>
<dbReference type="CDD" id="cd09876">
    <property type="entry name" value="PIN_Nob1-like"/>
    <property type="match status" value="1"/>
</dbReference>
<dbReference type="PANTHER" id="PTHR12814">
    <property type="entry name" value="RNA-BINDING PROTEIN NOB1"/>
    <property type="match status" value="1"/>
</dbReference>
<dbReference type="PIRSF" id="PIRSF037125">
    <property type="entry name" value="D-site_20S_pre-rRNA_nuclease"/>
    <property type="match status" value="1"/>
</dbReference>
<dbReference type="OMA" id="GYELECE"/>
<dbReference type="InterPro" id="IPR036283">
    <property type="entry name" value="NOB1_Zf-like_sf"/>
</dbReference>
<evidence type="ECO:0000256" key="1">
    <source>
        <dbReference type="ARBA" id="ARBA00005858"/>
    </source>
</evidence>
<dbReference type="STRING" id="69771.A0A1V6P7P0"/>
<dbReference type="Proteomes" id="UP000191522">
    <property type="component" value="Unassembled WGS sequence"/>
</dbReference>
<dbReference type="GO" id="GO:0030688">
    <property type="term" value="C:preribosome, small subunit precursor"/>
    <property type="evidence" value="ECO:0007669"/>
    <property type="project" value="TreeGrafter"/>
</dbReference>
<feature type="compositionally biased region" description="Basic and acidic residues" evidence="9">
    <location>
        <begin position="429"/>
        <end position="442"/>
    </location>
</feature>